<accession>A0A8H3I1W0</accession>
<name>A0A8H3I1W0_9LECA</name>
<sequence>MALITPFFLIAYSIKPYRLGQISLPENPSSRHGMQHYHGDPLGFYAVLQALNVFDIVTELLQGVKGKIHAHPLQFGNQKSCYPGSIGQRKRRIL</sequence>
<reference evidence="1" key="1">
    <citation type="submission" date="2021-03" db="EMBL/GenBank/DDBJ databases">
        <authorList>
            <person name="Tagirdzhanova G."/>
        </authorList>
    </citation>
    <scope>NUCLEOTIDE SEQUENCE</scope>
</reference>
<evidence type="ECO:0000313" key="2">
    <source>
        <dbReference type="Proteomes" id="UP000664534"/>
    </source>
</evidence>
<comment type="caution">
    <text evidence="1">The sequence shown here is derived from an EMBL/GenBank/DDBJ whole genome shotgun (WGS) entry which is preliminary data.</text>
</comment>
<evidence type="ECO:0000313" key="1">
    <source>
        <dbReference type="EMBL" id="CAF9911857.1"/>
    </source>
</evidence>
<gene>
    <name evidence="1" type="ORF">IMSHALPRED_010598</name>
</gene>
<dbReference type="Proteomes" id="UP000664534">
    <property type="component" value="Unassembled WGS sequence"/>
</dbReference>
<dbReference type="EMBL" id="CAJPDT010000009">
    <property type="protein sequence ID" value="CAF9911857.1"/>
    <property type="molecule type" value="Genomic_DNA"/>
</dbReference>
<proteinExistence type="predicted"/>
<protein>
    <submittedName>
        <fullName evidence="1">Uncharacterized protein</fullName>
    </submittedName>
</protein>
<organism evidence="1 2">
    <name type="scientific">Imshaugia aleurites</name>
    <dbReference type="NCBI Taxonomy" id="172621"/>
    <lineage>
        <taxon>Eukaryota</taxon>
        <taxon>Fungi</taxon>
        <taxon>Dikarya</taxon>
        <taxon>Ascomycota</taxon>
        <taxon>Pezizomycotina</taxon>
        <taxon>Lecanoromycetes</taxon>
        <taxon>OSLEUM clade</taxon>
        <taxon>Lecanoromycetidae</taxon>
        <taxon>Lecanorales</taxon>
        <taxon>Lecanorineae</taxon>
        <taxon>Parmeliaceae</taxon>
        <taxon>Imshaugia</taxon>
    </lineage>
</organism>
<dbReference type="AlphaFoldDB" id="A0A8H3I1W0"/>
<keyword evidence="2" id="KW-1185">Reference proteome</keyword>